<dbReference type="InterPro" id="IPR003599">
    <property type="entry name" value="Ig_sub"/>
</dbReference>
<evidence type="ECO:0000256" key="9">
    <source>
        <dbReference type="ARBA" id="ARBA00023180"/>
    </source>
</evidence>
<evidence type="ECO:0000256" key="8">
    <source>
        <dbReference type="ARBA" id="ARBA00023157"/>
    </source>
</evidence>
<sequence>MIWKIILLCLVTTWQTVAAQAQSQCKGEVWRTNCPLHCCCILRLGLNSSVHVTDCSSRQLLTSPIPPTYTEEFILTNNLIKDLGDKLVLSETVRVLDLSENRIKTLRRGPLFRTCGAVEELNLAKNELSTLFRYSLDGLTRLVDLNLSGNKINYFEDDCFSDLENLRHLDLELNTIGSLYPEWFNGLNHLEMLNLAHNRIHHIGKQALKSLENLKVLYLNGNRISTIDPEGLSGLNYLEELYLNGNLLLQVPNAALEVVPSLNTLYLDQNPISKLTSFSFCELNLSFIGLNHMPELSIIDALAFYNLPNLSILEIRKNPKLTFFDRDGIRNVPNLKRLDLSDNKLLGISRSVFDSLANTTKLLLEGNPFICDCNARWLRQQFEQQPRIDGVNQLICSDPVSLRGVAMKDLQLKKMEKDCKPYAIDFMLNKTITRKIGDTLTLECRALGIPPPVLHWVLPDGSIINSSSNFVRIRLKNPGTLIFTHLKASDSGSYTCLAENAFGFSNVSVSLDVNRIDILLFSTLVSSTYVTLVWNGTARNIFPSYQLVYRPRFLSGNATSVSVSSIRKSFTVNGLQPSTDYEFCLNFEESKQEGQIKGEGIETLFPTLLSQTASKRYAKT</sequence>
<reference evidence="14" key="1">
    <citation type="submission" date="2023-07" db="EMBL/GenBank/DDBJ databases">
        <title>Chromosome-level genome assembly of Artemia franciscana.</title>
        <authorList>
            <person name="Jo E."/>
        </authorList>
    </citation>
    <scope>NUCLEOTIDE SEQUENCE</scope>
    <source>
        <tissue evidence="14">Whole body</tissue>
    </source>
</reference>
<dbReference type="InterPro" id="IPR032675">
    <property type="entry name" value="LRR_dom_sf"/>
</dbReference>
<dbReference type="Pfam" id="PF07679">
    <property type="entry name" value="I-set"/>
    <property type="match status" value="1"/>
</dbReference>
<dbReference type="InterPro" id="IPR003591">
    <property type="entry name" value="Leu-rich_rpt_typical-subtyp"/>
</dbReference>
<evidence type="ECO:0000256" key="10">
    <source>
        <dbReference type="ARBA" id="ARBA00023319"/>
    </source>
</evidence>
<dbReference type="InterPro" id="IPR007110">
    <property type="entry name" value="Ig-like_dom"/>
</dbReference>
<dbReference type="Gene3D" id="3.80.10.10">
    <property type="entry name" value="Ribonuclease Inhibitor"/>
    <property type="match status" value="2"/>
</dbReference>
<protein>
    <submittedName>
        <fullName evidence="14">Uncharacterized protein</fullName>
    </submittedName>
</protein>
<evidence type="ECO:0000313" key="14">
    <source>
        <dbReference type="EMBL" id="KAK2718778.1"/>
    </source>
</evidence>
<dbReference type="InterPro" id="IPR000483">
    <property type="entry name" value="Cys-rich_flank_reg_C"/>
</dbReference>
<dbReference type="CDD" id="cd00063">
    <property type="entry name" value="FN3"/>
    <property type="match status" value="1"/>
</dbReference>
<dbReference type="InterPro" id="IPR013783">
    <property type="entry name" value="Ig-like_fold"/>
</dbReference>
<keyword evidence="9" id="KW-0325">Glycoprotein</keyword>
<proteinExistence type="predicted"/>
<dbReference type="PROSITE" id="PS51450">
    <property type="entry name" value="LRR"/>
    <property type="match status" value="3"/>
</dbReference>
<dbReference type="Pfam" id="PF13855">
    <property type="entry name" value="LRR_8"/>
    <property type="match status" value="3"/>
</dbReference>
<evidence type="ECO:0000259" key="13">
    <source>
        <dbReference type="PROSITE" id="PS50853"/>
    </source>
</evidence>
<feature type="signal peptide" evidence="11">
    <location>
        <begin position="1"/>
        <end position="19"/>
    </location>
</feature>
<dbReference type="SUPFAM" id="SSF49265">
    <property type="entry name" value="Fibronectin type III"/>
    <property type="match status" value="1"/>
</dbReference>
<dbReference type="InterPro" id="IPR001611">
    <property type="entry name" value="Leu-rich_rpt"/>
</dbReference>
<dbReference type="EMBL" id="JAVRJZ010000009">
    <property type="protein sequence ID" value="KAK2718778.1"/>
    <property type="molecule type" value="Genomic_DNA"/>
</dbReference>
<dbReference type="SMART" id="SM00365">
    <property type="entry name" value="LRR_SD22"/>
    <property type="match status" value="5"/>
</dbReference>
<dbReference type="SUPFAM" id="SSF52058">
    <property type="entry name" value="L domain-like"/>
    <property type="match status" value="1"/>
</dbReference>
<dbReference type="SMART" id="SM00408">
    <property type="entry name" value="IGc2"/>
    <property type="match status" value="1"/>
</dbReference>
<dbReference type="PANTHER" id="PTHR24369:SF210">
    <property type="entry name" value="CHAOPTIN-RELATED"/>
    <property type="match status" value="1"/>
</dbReference>
<dbReference type="Proteomes" id="UP001187531">
    <property type="component" value="Unassembled WGS sequence"/>
</dbReference>
<dbReference type="SUPFAM" id="SSF48726">
    <property type="entry name" value="Immunoglobulin"/>
    <property type="match status" value="1"/>
</dbReference>
<keyword evidence="8" id="KW-1015">Disulfide bond</keyword>
<organism evidence="14 15">
    <name type="scientific">Artemia franciscana</name>
    <name type="common">Brine shrimp</name>
    <name type="synonym">Artemia sanfranciscana</name>
    <dbReference type="NCBI Taxonomy" id="6661"/>
    <lineage>
        <taxon>Eukaryota</taxon>
        <taxon>Metazoa</taxon>
        <taxon>Ecdysozoa</taxon>
        <taxon>Arthropoda</taxon>
        <taxon>Crustacea</taxon>
        <taxon>Branchiopoda</taxon>
        <taxon>Anostraca</taxon>
        <taxon>Artemiidae</taxon>
        <taxon>Artemia</taxon>
    </lineage>
</organism>
<evidence type="ECO:0000256" key="1">
    <source>
        <dbReference type="ARBA" id="ARBA00004167"/>
    </source>
</evidence>
<dbReference type="PROSITE" id="PS50853">
    <property type="entry name" value="FN3"/>
    <property type="match status" value="1"/>
</dbReference>
<evidence type="ECO:0000313" key="15">
    <source>
        <dbReference type="Proteomes" id="UP001187531"/>
    </source>
</evidence>
<keyword evidence="7" id="KW-0472">Membrane</keyword>
<evidence type="ECO:0000256" key="6">
    <source>
        <dbReference type="ARBA" id="ARBA00022989"/>
    </source>
</evidence>
<keyword evidence="2" id="KW-0433">Leucine-rich repeat</keyword>
<dbReference type="GO" id="GO:0030154">
    <property type="term" value="P:cell differentiation"/>
    <property type="evidence" value="ECO:0007669"/>
    <property type="project" value="UniProtKB-ARBA"/>
</dbReference>
<dbReference type="PROSITE" id="PS50835">
    <property type="entry name" value="IG_LIKE"/>
    <property type="match status" value="1"/>
</dbReference>
<keyword evidence="5" id="KW-0677">Repeat</keyword>
<keyword evidence="3" id="KW-0812">Transmembrane</keyword>
<dbReference type="GO" id="GO:0009653">
    <property type="term" value="P:anatomical structure morphogenesis"/>
    <property type="evidence" value="ECO:0007669"/>
    <property type="project" value="UniProtKB-ARBA"/>
</dbReference>
<feature type="domain" description="Fibronectin type-III" evidence="13">
    <location>
        <begin position="515"/>
        <end position="612"/>
    </location>
</feature>
<keyword evidence="15" id="KW-1185">Reference proteome</keyword>
<dbReference type="FunFam" id="2.60.40.10:FF:000076">
    <property type="entry name" value="Leucine-rich repeat and Ig domain-containing 4"/>
    <property type="match status" value="1"/>
</dbReference>
<keyword evidence="10" id="KW-0393">Immunoglobulin domain</keyword>
<dbReference type="GO" id="GO:0005886">
    <property type="term" value="C:plasma membrane"/>
    <property type="evidence" value="ECO:0007669"/>
    <property type="project" value="TreeGrafter"/>
</dbReference>
<comment type="caution">
    <text evidence="14">The sequence shown here is derived from an EMBL/GenBank/DDBJ whole genome shotgun (WGS) entry which is preliminary data.</text>
</comment>
<name>A0AA88HX76_ARTSF</name>
<evidence type="ECO:0000256" key="4">
    <source>
        <dbReference type="ARBA" id="ARBA00022729"/>
    </source>
</evidence>
<dbReference type="SMART" id="SM00082">
    <property type="entry name" value="LRRCT"/>
    <property type="match status" value="1"/>
</dbReference>
<gene>
    <name evidence="14" type="ORF">QYM36_005949</name>
</gene>
<dbReference type="SMART" id="SM00369">
    <property type="entry name" value="LRR_TYP"/>
    <property type="match status" value="7"/>
</dbReference>
<comment type="subcellular location">
    <subcellularLocation>
        <location evidence="1">Membrane</location>
        <topology evidence="1">Single-pass membrane protein</topology>
    </subcellularLocation>
</comment>
<dbReference type="InterPro" id="IPR013098">
    <property type="entry name" value="Ig_I-set"/>
</dbReference>
<dbReference type="InterPro" id="IPR003598">
    <property type="entry name" value="Ig_sub2"/>
</dbReference>
<dbReference type="InterPro" id="IPR050541">
    <property type="entry name" value="LRR_TM_domain-containing"/>
</dbReference>
<keyword evidence="4 11" id="KW-0732">Signal</keyword>
<dbReference type="PANTHER" id="PTHR24369">
    <property type="entry name" value="ANTIGEN BSP, PUTATIVE-RELATED"/>
    <property type="match status" value="1"/>
</dbReference>
<feature type="chain" id="PRO_5041643477" evidence="11">
    <location>
        <begin position="20"/>
        <end position="620"/>
    </location>
</feature>
<dbReference type="Gene3D" id="2.60.40.10">
    <property type="entry name" value="Immunoglobulins"/>
    <property type="match status" value="2"/>
</dbReference>
<dbReference type="InterPro" id="IPR036116">
    <property type="entry name" value="FN3_sf"/>
</dbReference>
<keyword evidence="6" id="KW-1133">Transmembrane helix</keyword>
<evidence type="ECO:0000256" key="2">
    <source>
        <dbReference type="ARBA" id="ARBA00022614"/>
    </source>
</evidence>
<evidence type="ECO:0000256" key="7">
    <source>
        <dbReference type="ARBA" id="ARBA00023136"/>
    </source>
</evidence>
<dbReference type="InterPro" id="IPR036179">
    <property type="entry name" value="Ig-like_dom_sf"/>
</dbReference>
<accession>A0AA88HX76</accession>
<evidence type="ECO:0000256" key="3">
    <source>
        <dbReference type="ARBA" id="ARBA00022692"/>
    </source>
</evidence>
<evidence type="ECO:0000256" key="11">
    <source>
        <dbReference type="SAM" id="SignalP"/>
    </source>
</evidence>
<dbReference type="AlphaFoldDB" id="A0AA88HX76"/>
<evidence type="ECO:0000259" key="12">
    <source>
        <dbReference type="PROSITE" id="PS50835"/>
    </source>
</evidence>
<feature type="domain" description="Ig-like" evidence="12">
    <location>
        <begin position="421"/>
        <end position="514"/>
    </location>
</feature>
<evidence type="ECO:0000256" key="5">
    <source>
        <dbReference type="ARBA" id="ARBA00022737"/>
    </source>
</evidence>
<dbReference type="SMART" id="SM00409">
    <property type="entry name" value="IG"/>
    <property type="match status" value="1"/>
</dbReference>
<dbReference type="InterPro" id="IPR003961">
    <property type="entry name" value="FN3_dom"/>
</dbReference>